<dbReference type="EMBL" id="CM000884">
    <property type="protein sequence ID" value="PNT61617.1"/>
    <property type="molecule type" value="Genomic_DNA"/>
</dbReference>
<name>A0A2K2CHV7_BRADI</name>
<dbReference type="EnsemblPlants" id="PNT61617">
    <property type="protein sequence ID" value="PNT61617"/>
    <property type="gene ID" value="BRADI_5g17755v3"/>
</dbReference>
<reference evidence="2 3" key="1">
    <citation type="journal article" date="2010" name="Nature">
        <title>Genome sequencing and analysis of the model grass Brachypodium distachyon.</title>
        <authorList>
            <consortium name="International Brachypodium Initiative"/>
        </authorList>
    </citation>
    <scope>NUCLEOTIDE SEQUENCE [LARGE SCALE GENOMIC DNA]</scope>
    <source>
        <strain evidence="2">Bd21</strain>
        <strain evidence="3">cv. Bd21</strain>
    </source>
</reference>
<keyword evidence="4" id="KW-1185">Reference proteome</keyword>
<reference evidence="2" key="2">
    <citation type="submission" date="2017-06" db="EMBL/GenBank/DDBJ databases">
        <title>WGS assembly of Brachypodium distachyon.</title>
        <authorList>
            <consortium name="The International Brachypodium Initiative"/>
            <person name="Lucas S."/>
            <person name="Harmon-Smith M."/>
            <person name="Lail K."/>
            <person name="Tice H."/>
            <person name="Grimwood J."/>
            <person name="Bruce D."/>
            <person name="Barry K."/>
            <person name="Shu S."/>
            <person name="Lindquist E."/>
            <person name="Wang M."/>
            <person name="Pitluck S."/>
            <person name="Vogel J.P."/>
            <person name="Garvin D.F."/>
            <person name="Mockler T.C."/>
            <person name="Schmutz J."/>
            <person name="Rokhsar D."/>
            <person name="Bevan M.W."/>
        </authorList>
    </citation>
    <scope>NUCLEOTIDE SEQUENCE</scope>
    <source>
        <strain evidence="2">Bd21</strain>
    </source>
</reference>
<feature type="compositionally biased region" description="Low complexity" evidence="1">
    <location>
        <begin position="258"/>
        <end position="268"/>
    </location>
</feature>
<evidence type="ECO:0000313" key="3">
    <source>
        <dbReference type="EnsemblPlants" id="PNT61617"/>
    </source>
</evidence>
<proteinExistence type="predicted"/>
<dbReference type="OrthoDB" id="10562478at2759"/>
<dbReference type="InterPro" id="IPR006476">
    <property type="entry name" value="CHP01589_pln"/>
</dbReference>
<gene>
    <name evidence="3" type="primary">LOC112269314</name>
    <name evidence="2" type="ORF">BRADI_5g17755v3</name>
</gene>
<reference evidence="3" key="3">
    <citation type="submission" date="2018-08" db="UniProtKB">
        <authorList>
            <consortium name="EnsemblPlants"/>
        </authorList>
    </citation>
    <scope>IDENTIFICATION</scope>
    <source>
        <strain evidence="3">cv. Bd21</strain>
    </source>
</reference>
<evidence type="ECO:0000256" key="1">
    <source>
        <dbReference type="SAM" id="MobiDB-lite"/>
    </source>
</evidence>
<dbReference type="Gramene" id="PNT61617">
    <property type="protein sequence ID" value="PNT61617"/>
    <property type="gene ID" value="BRADI_5g17755v3"/>
</dbReference>
<dbReference type="Proteomes" id="UP000008810">
    <property type="component" value="Chromosome 5"/>
</dbReference>
<dbReference type="GeneID" id="112269314"/>
<dbReference type="AlphaFoldDB" id="A0A2K2CHV7"/>
<accession>A0A2K2CHV7</accession>
<evidence type="ECO:0000313" key="4">
    <source>
        <dbReference type="Proteomes" id="UP000008810"/>
    </source>
</evidence>
<organism evidence="2">
    <name type="scientific">Brachypodium distachyon</name>
    <name type="common">Purple false brome</name>
    <name type="synonym">Trachynia distachya</name>
    <dbReference type="NCBI Taxonomy" id="15368"/>
    <lineage>
        <taxon>Eukaryota</taxon>
        <taxon>Viridiplantae</taxon>
        <taxon>Streptophyta</taxon>
        <taxon>Embryophyta</taxon>
        <taxon>Tracheophyta</taxon>
        <taxon>Spermatophyta</taxon>
        <taxon>Magnoliopsida</taxon>
        <taxon>Liliopsida</taxon>
        <taxon>Poales</taxon>
        <taxon>Poaceae</taxon>
        <taxon>BOP clade</taxon>
        <taxon>Pooideae</taxon>
        <taxon>Stipodae</taxon>
        <taxon>Brachypodieae</taxon>
        <taxon>Brachypodium</taxon>
    </lineage>
</organism>
<dbReference type="Pfam" id="PF09713">
    <property type="entry name" value="A_thal_3526"/>
    <property type="match status" value="1"/>
</dbReference>
<protein>
    <submittedName>
        <fullName evidence="2 3">Uncharacterized protein</fullName>
    </submittedName>
</protein>
<feature type="region of interest" description="Disordered" evidence="1">
    <location>
        <begin position="252"/>
        <end position="300"/>
    </location>
</feature>
<dbReference type="RefSeq" id="XP_024311564.1">
    <property type="nucleotide sequence ID" value="XM_024455796.1"/>
</dbReference>
<evidence type="ECO:0000313" key="2">
    <source>
        <dbReference type="EMBL" id="PNT61617.1"/>
    </source>
</evidence>
<feature type="region of interest" description="Disordered" evidence="1">
    <location>
        <begin position="1"/>
        <end position="24"/>
    </location>
</feature>
<sequence>MDDAAGNCSNEQGSRGPAPGLNAAGGGDEDGARAFIIQVKDEVVRCVLAGMSKEQMFRELRLRGLHPAVVFAVYKELRDQNNGFFREHYVKMDLRKQAERLKRLLHHYRTVRDAGAAGATTALGTAAHAMSIPDGVGGLTEAPEHRTVPIGLNGGACLVSSSIGDDSRFAAYAQTTRTPALNEQMLLQREQPVIPNGGVHGTVPSSAACATSNRAMAVSYPRPPGNREQAELLRQRWAAGASVVWTRDSYWQRPSVPPSSVETPPENSDNQGQAAPRHGRQADEPMLEWKPSRQPNIPIECLPEYRNHPVNLASRLGEQTVSLHQRRSDDTN</sequence>